<name>A0ABP8N8R7_9BACT</name>
<dbReference type="InterPro" id="IPR036515">
    <property type="entry name" value="Transposase_17_sf"/>
</dbReference>
<dbReference type="NCBIfam" id="NF047646">
    <property type="entry name" value="REP_Tyr_transpos"/>
    <property type="match status" value="1"/>
</dbReference>
<dbReference type="Pfam" id="PF01797">
    <property type="entry name" value="Y1_Tnp"/>
    <property type="match status" value="1"/>
</dbReference>
<keyword evidence="3" id="KW-1185">Reference proteome</keyword>
<dbReference type="SUPFAM" id="SSF143422">
    <property type="entry name" value="Transposase IS200-like"/>
    <property type="match status" value="1"/>
</dbReference>
<dbReference type="PANTHER" id="PTHR36966">
    <property type="entry name" value="REP-ASSOCIATED TYROSINE TRANSPOSASE"/>
    <property type="match status" value="1"/>
</dbReference>
<evidence type="ECO:0000313" key="3">
    <source>
        <dbReference type="Proteomes" id="UP001500840"/>
    </source>
</evidence>
<organism evidence="2 3">
    <name type="scientific">Novipirellula rosea</name>
    <dbReference type="NCBI Taxonomy" id="1031540"/>
    <lineage>
        <taxon>Bacteria</taxon>
        <taxon>Pseudomonadati</taxon>
        <taxon>Planctomycetota</taxon>
        <taxon>Planctomycetia</taxon>
        <taxon>Pirellulales</taxon>
        <taxon>Pirellulaceae</taxon>
        <taxon>Novipirellula</taxon>
    </lineage>
</organism>
<dbReference type="SMART" id="SM01321">
    <property type="entry name" value="Y1_Tnp"/>
    <property type="match status" value="1"/>
</dbReference>
<dbReference type="Gene3D" id="3.30.70.1290">
    <property type="entry name" value="Transposase IS200-like"/>
    <property type="match status" value="1"/>
</dbReference>
<dbReference type="EMBL" id="BAABGA010000054">
    <property type="protein sequence ID" value="GAA4461160.1"/>
    <property type="molecule type" value="Genomic_DNA"/>
</dbReference>
<reference evidence="3" key="1">
    <citation type="journal article" date="2019" name="Int. J. Syst. Evol. Microbiol.">
        <title>The Global Catalogue of Microorganisms (GCM) 10K type strain sequencing project: providing services to taxonomists for standard genome sequencing and annotation.</title>
        <authorList>
            <consortium name="The Broad Institute Genomics Platform"/>
            <consortium name="The Broad Institute Genome Sequencing Center for Infectious Disease"/>
            <person name="Wu L."/>
            <person name="Ma J."/>
        </authorList>
    </citation>
    <scope>NUCLEOTIDE SEQUENCE [LARGE SCALE GENOMIC DNA]</scope>
    <source>
        <strain evidence="3">JCM 17759</strain>
    </source>
</reference>
<dbReference type="PANTHER" id="PTHR36966:SF1">
    <property type="entry name" value="REP-ASSOCIATED TYROSINE TRANSPOSASE"/>
    <property type="match status" value="1"/>
</dbReference>
<evidence type="ECO:0000313" key="2">
    <source>
        <dbReference type="EMBL" id="GAA4461160.1"/>
    </source>
</evidence>
<accession>A0ABP8N8R7</accession>
<dbReference type="InterPro" id="IPR052715">
    <property type="entry name" value="RAYT_transposase"/>
</dbReference>
<sequence length="186" mass="21982">MSRYQRFFVPGGTYFFTVVAYHRRPILTTACGRQFLREAIRTVRTTHPFELFATVLLADHWHLVMELPPEDADYSLRLRKIKSEFTGSWLAAGLPEAVVTPSQRKRGERGIWQPRFWEHTVRDEEDLERCVDYIHWNPRKHQCVNRISDYQWSTFHRLVAEGQYEIGWGGTLPTSLKDTEEDWGEP</sequence>
<gene>
    <name evidence="2" type="ORF">GCM10023156_43230</name>
</gene>
<feature type="domain" description="Transposase IS200-like" evidence="1">
    <location>
        <begin position="9"/>
        <end position="137"/>
    </location>
</feature>
<dbReference type="InterPro" id="IPR002686">
    <property type="entry name" value="Transposase_17"/>
</dbReference>
<proteinExistence type="predicted"/>
<comment type="caution">
    <text evidence="2">The sequence shown here is derived from an EMBL/GenBank/DDBJ whole genome shotgun (WGS) entry which is preliminary data.</text>
</comment>
<evidence type="ECO:0000259" key="1">
    <source>
        <dbReference type="SMART" id="SM01321"/>
    </source>
</evidence>
<protein>
    <submittedName>
        <fullName evidence="2">Transposase</fullName>
    </submittedName>
</protein>
<dbReference type="Proteomes" id="UP001500840">
    <property type="component" value="Unassembled WGS sequence"/>
</dbReference>
<dbReference type="RefSeq" id="WP_345325403.1">
    <property type="nucleotide sequence ID" value="NZ_BAABGA010000054.1"/>
</dbReference>